<dbReference type="GO" id="GO:0015937">
    <property type="term" value="P:coenzyme A biosynthetic process"/>
    <property type="evidence" value="ECO:0007669"/>
    <property type="project" value="UniProtKB-UniRule"/>
</dbReference>
<protein>
    <recommendedName>
        <fullName evidence="9">Phosphopantetheine adenylyltransferase</fullName>
        <ecNumber evidence="9">2.7.7.3</ecNumber>
    </recommendedName>
    <alternativeName>
        <fullName evidence="9">Dephospho-CoA pyrophosphorylase</fullName>
    </alternativeName>
    <alternativeName>
        <fullName evidence="9">Pantetheine-phosphate adenylyltransferase</fullName>
        <shortName evidence="9">PPAT</shortName>
    </alternativeName>
</protein>
<dbReference type="NCBIfam" id="TIGR00125">
    <property type="entry name" value="cyt_tran_rel"/>
    <property type="match status" value="1"/>
</dbReference>
<dbReference type="PANTHER" id="PTHR21342:SF1">
    <property type="entry name" value="PHOSPHOPANTETHEINE ADENYLYLTRANSFERASE"/>
    <property type="match status" value="1"/>
</dbReference>
<evidence type="ECO:0000256" key="6">
    <source>
        <dbReference type="ARBA" id="ARBA00022842"/>
    </source>
</evidence>
<dbReference type="EC" id="2.7.7.3" evidence="9"/>
<feature type="domain" description="Cytidyltransferase-like" evidence="10">
    <location>
        <begin position="5"/>
        <end position="132"/>
    </location>
</feature>
<dbReference type="Proteomes" id="UP000095214">
    <property type="component" value="Chromosome"/>
</dbReference>
<dbReference type="RefSeq" id="WP_009400231.1">
    <property type="nucleotide sequence ID" value="NZ_CP017298.1"/>
</dbReference>
<keyword evidence="12" id="KW-1185">Reference proteome</keyword>
<proteinExistence type="inferred from homology"/>
<comment type="similarity">
    <text evidence="9">Belongs to the bacterial CoaD family.</text>
</comment>
<comment type="subcellular location">
    <subcellularLocation>
        <location evidence="9">Cytoplasm</location>
    </subcellularLocation>
</comment>
<keyword evidence="2 9" id="KW-0808">Transferase</keyword>
<feature type="binding site" evidence="9">
    <location>
        <begin position="9"/>
        <end position="10"/>
    </location>
    <ligand>
        <name>ATP</name>
        <dbReference type="ChEBI" id="CHEBI:30616"/>
    </ligand>
</feature>
<feature type="binding site" evidence="9">
    <location>
        <position position="17"/>
    </location>
    <ligand>
        <name>ATP</name>
        <dbReference type="ChEBI" id="CHEBI:30616"/>
    </ligand>
</feature>
<dbReference type="NCBIfam" id="TIGR01510">
    <property type="entry name" value="coaD_prev_kdtB"/>
    <property type="match status" value="1"/>
</dbReference>
<dbReference type="GO" id="GO:0004595">
    <property type="term" value="F:pantetheine-phosphate adenylyltransferase activity"/>
    <property type="evidence" value="ECO:0007669"/>
    <property type="project" value="UniProtKB-UniRule"/>
</dbReference>
<dbReference type="EMBL" id="CP017298">
    <property type="protein sequence ID" value="AOS46758.1"/>
    <property type="molecule type" value="Genomic_DNA"/>
</dbReference>
<dbReference type="UniPathway" id="UPA00241">
    <property type="reaction ID" value="UER00355"/>
</dbReference>
<dbReference type="InterPro" id="IPR001980">
    <property type="entry name" value="PPAT"/>
</dbReference>
<dbReference type="GO" id="GO:0005524">
    <property type="term" value="F:ATP binding"/>
    <property type="evidence" value="ECO:0007669"/>
    <property type="project" value="UniProtKB-KW"/>
</dbReference>
<dbReference type="AlphaFoldDB" id="A0A1D8B0U8"/>
<evidence type="ECO:0000256" key="1">
    <source>
        <dbReference type="ARBA" id="ARBA00022490"/>
    </source>
</evidence>
<keyword evidence="4 9" id="KW-0547">Nucleotide-binding</keyword>
<comment type="subunit">
    <text evidence="9">Homohexamer.</text>
</comment>
<evidence type="ECO:0000256" key="4">
    <source>
        <dbReference type="ARBA" id="ARBA00022741"/>
    </source>
</evidence>
<evidence type="ECO:0000259" key="10">
    <source>
        <dbReference type="Pfam" id="PF01467"/>
    </source>
</evidence>
<feature type="binding site" evidence="9">
    <location>
        <position position="98"/>
    </location>
    <ligand>
        <name>ATP</name>
        <dbReference type="ChEBI" id="CHEBI:30616"/>
    </ligand>
</feature>
<evidence type="ECO:0000256" key="3">
    <source>
        <dbReference type="ARBA" id="ARBA00022695"/>
    </source>
</evidence>
<dbReference type="HAMAP" id="MF_00151">
    <property type="entry name" value="PPAT_bact"/>
    <property type="match status" value="1"/>
</dbReference>
<evidence type="ECO:0000256" key="7">
    <source>
        <dbReference type="ARBA" id="ARBA00022993"/>
    </source>
</evidence>
<gene>
    <name evidence="9" type="primary">coaD</name>
    <name evidence="11" type="ORF">BH719_01770</name>
</gene>
<name>A0A1D8B0U8_9ACTO</name>
<dbReference type="SUPFAM" id="SSF52374">
    <property type="entry name" value="Nucleotidylyl transferase"/>
    <property type="match status" value="1"/>
</dbReference>
<feature type="binding site" evidence="9">
    <location>
        <begin position="88"/>
        <end position="90"/>
    </location>
    <ligand>
        <name>ATP</name>
        <dbReference type="ChEBI" id="CHEBI:30616"/>
    </ligand>
</feature>
<dbReference type="STRING" id="178339.BH719_01770"/>
<evidence type="ECO:0000313" key="11">
    <source>
        <dbReference type="EMBL" id="AOS46758.1"/>
    </source>
</evidence>
<sequence length="159" mass="16626">MIRALFPGSFDPFTIGHLDIAERAAAQVGELVVGVGANPAKNPMFTVEQRVAMASAALAHLGNVRVAALQGATMDAARGLGAALIVKGVRGADDAAHEAVQAAFNLEAGGIDTWWIPTRPALSHVSSSAVRELFRLGKDAHRYVPPAISRFMTDNRGGS</sequence>
<dbReference type="OrthoDB" id="9806661at2"/>
<dbReference type="KEGG" id="phon:BH719_01770"/>
<dbReference type="InterPro" id="IPR014729">
    <property type="entry name" value="Rossmann-like_a/b/a_fold"/>
</dbReference>
<dbReference type="Gene3D" id="3.40.50.620">
    <property type="entry name" value="HUPs"/>
    <property type="match status" value="1"/>
</dbReference>
<keyword evidence="7 9" id="KW-0173">Coenzyme A biosynthesis</keyword>
<evidence type="ECO:0000256" key="8">
    <source>
        <dbReference type="ARBA" id="ARBA00029346"/>
    </source>
</evidence>
<dbReference type="PANTHER" id="PTHR21342">
    <property type="entry name" value="PHOSPHOPANTETHEINE ADENYLYLTRANSFERASE"/>
    <property type="match status" value="1"/>
</dbReference>
<keyword evidence="6 9" id="KW-0460">Magnesium</keyword>
<feature type="binding site" evidence="9">
    <location>
        <position position="9"/>
    </location>
    <ligand>
        <name>substrate</name>
    </ligand>
</feature>
<feature type="binding site" evidence="9">
    <location>
        <begin position="122"/>
        <end position="128"/>
    </location>
    <ligand>
        <name>ATP</name>
        <dbReference type="ChEBI" id="CHEBI:30616"/>
    </ligand>
</feature>
<dbReference type="GO" id="GO:0005737">
    <property type="term" value="C:cytoplasm"/>
    <property type="evidence" value="ECO:0007669"/>
    <property type="project" value="UniProtKB-SubCell"/>
</dbReference>
<dbReference type="Pfam" id="PF01467">
    <property type="entry name" value="CTP_transf_like"/>
    <property type="match status" value="1"/>
</dbReference>
<feature type="site" description="Transition state stabilizer" evidence="9">
    <location>
        <position position="17"/>
    </location>
</feature>
<comment type="catalytic activity">
    <reaction evidence="8 9">
        <text>(R)-4'-phosphopantetheine + ATP + H(+) = 3'-dephospho-CoA + diphosphate</text>
        <dbReference type="Rhea" id="RHEA:19801"/>
        <dbReference type="ChEBI" id="CHEBI:15378"/>
        <dbReference type="ChEBI" id="CHEBI:30616"/>
        <dbReference type="ChEBI" id="CHEBI:33019"/>
        <dbReference type="ChEBI" id="CHEBI:57328"/>
        <dbReference type="ChEBI" id="CHEBI:61723"/>
        <dbReference type="EC" id="2.7.7.3"/>
    </reaction>
</comment>
<evidence type="ECO:0000256" key="5">
    <source>
        <dbReference type="ARBA" id="ARBA00022840"/>
    </source>
</evidence>
<feature type="binding site" evidence="9">
    <location>
        <position position="41"/>
    </location>
    <ligand>
        <name>substrate</name>
    </ligand>
</feature>
<keyword evidence="1 9" id="KW-0963">Cytoplasm</keyword>
<keyword evidence="5 9" id="KW-0067">ATP-binding</keyword>
<organism evidence="11 12">
    <name type="scientific">Pauljensenia hongkongensis</name>
    <dbReference type="NCBI Taxonomy" id="178339"/>
    <lineage>
        <taxon>Bacteria</taxon>
        <taxon>Bacillati</taxon>
        <taxon>Actinomycetota</taxon>
        <taxon>Actinomycetes</taxon>
        <taxon>Actinomycetales</taxon>
        <taxon>Actinomycetaceae</taxon>
        <taxon>Pauljensenia</taxon>
    </lineage>
</organism>
<comment type="function">
    <text evidence="9">Reversibly transfers an adenylyl group from ATP to 4'-phosphopantetheine, yielding dephospho-CoA (dPCoA) and pyrophosphate.</text>
</comment>
<reference evidence="11 12" key="1">
    <citation type="submission" date="2016-09" db="EMBL/GenBank/DDBJ databases">
        <title>Complete genome sequence of Actinomyces hongkongensis HKU8.</title>
        <authorList>
            <person name="Gao Y.-X."/>
            <person name="Zhou Y.-Y."/>
            <person name="Xie Y."/>
            <person name="Wang M."/>
            <person name="Wang S.-J."/>
            <person name="Shen S.-G."/>
        </authorList>
    </citation>
    <scope>NUCLEOTIDE SEQUENCE [LARGE SCALE GENOMIC DNA]</scope>
    <source>
        <strain evidence="11 12">HKU8</strain>
    </source>
</reference>
<evidence type="ECO:0000313" key="12">
    <source>
        <dbReference type="Proteomes" id="UP000095214"/>
    </source>
</evidence>
<dbReference type="InterPro" id="IPR004821">
    <property type="entry name" value="Cyt_trans-like"/>
</dbReference>
<keyword evidence="3 9" id="KW-0548">Nucleotidyltransferase</keyword>
<feature type="binding site" evidence="9">
    <location>
        <position position="73"/>
    </location>
    <ligand>
        <name>substrate</name>
    </ligand>
</feature>
<evidence type="ECO:0000256" key="2">
    <source>
        <dbReference type="ARBA" id="ARBA00022679"/>
    </source>
</evidence>
<comment type="cofactor">
    <cofactor evidence="9">
        <name>Mg(2+)</name>
        <dbReference type="ChEBI" id="CHEBI:18420"/>
    </cofactor>
</comment>
<evidence type="ECO:0000256" key="9">
    <source>
        <dbReference type="HAMAP-Rule" id="MF_00151"/>
    </source>
</evidence>
<accession>A0A1D8B0U8</accession>
<comment type="pathway">
    <text evidence="9">Cofactor biosynthesis; coenzyme A biosynthesis; CoA from (R)-pantothenate: step 4/5.</text>
</comment>
<dbReference type="PRINTS" id="PR01020">
    <property type="entry name" value="LPSBIOSNTHSS"/>
</dbReference>
<feature type="binding site" evidence="9">
    <location>
        <position position="87"/>
    </location>
    <ligand>
        <name>substrate</name>
    </ligand>
</feature>